<evidence type="ECO:0000256" key="1">
    <source>
        <dbReference type="SAM" id="Phobius"/>
    </source>
</evidence>
<reference evidence="2" key="1">
    <citation type="submission" date="2018-10" db="EMBL/GenBank/DDBJ databases">
        <title>Hidden diversity of soil giant viruses.</title>
        <authorList>
            <person name="Schulz F."/>
            <person name="Alteio L."/>
            <person name="Goudeau D."/>
            <person name="Ryan E.M."/>
            <person name="Malmstrom R.R."/>
            <person name="Blanchard J."/>
            <person name="Woyke T."/>
        </authorList>
    </citation>
    <scope>NUCLEOTIDE SEQUENCE</scope>
    <source>
        <strain evidence="2">SYV1</strain>
    </source>
</reference>
<proteinExistence type="predicted"/>
<sequence>MTSYTTILFVSIPLCFSIYWICYWSYLSFMVGILQDSAAMTIATLVSCLPVCVTAYAALEIMANARALPVVYIKGFVHGLKVDRNPEVDPRAVIKFRNNGANPLIIDEAYWMINGNRAQLATLPHDISMWNLSSATSLNCVHRSVPGNSCVELATMRPTDAFVQVQTWYENIKHVFEIHQVVIYLRYKSPAMFPCLSRTHLIQIPVR</sequence>
<accession>A0A3G5AJZ7</accession>
<evidence type="ECO:0008006" key="3">
    <source>
        <dbReference type="Google" id="ProtNLM"/>
    </source>
</evidence>
<protein>
    <recommendedName>
        <fullName evidence="3">Transmembrane protein</fullName>
    </recommendedName>
</protein>
<keyword evidence="1" id="KW-1133">Transmembrane helix</keyword>
<evidence type="ECO:0000313" key="2">
    <source>
        <dbReference type="EMBL" id="AYV86433.1"/>
    </source>
</evidence>
<organism evidence="2">
    <name type="scientific">Sylvanvirus sp</name>
    <dbReference type="NCBI Taxonomy" id="2487774"/>
    <lineage>
        <taxon>Viruses</taxon>
    </lineage>
</organism>
<name>A0A3G5AJZ7_9VIRU</name>
<keyword evidence="1" id="KW-0472">Membrane</keyword>
<dbReference type="EMBL" id="MK072507">
    <property type="protein sequence ID" value="AYV86433.1"/>
    <property type="molecule type" value="Genomic_DNA"/>
</dbReference>
<feature type="transmembrane region" description="Helical" evidence="1">
    <location>
        <begin position="7"/>
        <end position="26"/>
    </location>
</feature>
<keyword evidence="1" id="KW-0812">Transmembrane</keyword>
<feature type="transmembrane region" description="Helical" evidence="1">
    <location>
        <begin position="38"/>
        <end position="59"/>
    </location>
</feature>
<gene>
    <name evidence="2" type="ORF">Sylvanvirus1_29</name>
</gene>